<proteinExistence type="predicted"/>
<name>A0A6M0RW90_9CYAN</name>
<dbReference type="Proteomes" id="UP000481033">
    <property type="component" value="Unassembled WGS sequence"/>
</dbReference>
<reference evidence="1 2" key="1">
    <citation type="journal article" date="2020" name="Microb. Ecol.">
        <title>Ecogenomics of the Marine Benthic Filamentous Cyanobacterium Adonisia.</title>
        <authorList>
            <person name="Walter J.M."/>
            <person name="Coutinho F.H."/>
            <person name="Leomil L."/>
            <person name="Hargreaves P.I."/>
            <person name="Campeao M.E."/>
            <person name="Vieira V.V."/>
            <person name="Silva B.S."/>
            <person name="Fistarol G.O."/>
            <person name="Salomon P.S."/>
            <person name="Sawabe T."/>
            <person name="Mino S."/>
            <person name="Hosokawa M."/>
            <person name="Miyashita H."/>
            <person name="Maruyama F."/>
            <person name="van Verk M.C."/>
            <person name="Dutilh B.E."/>
            <person name="Thompson C.C."/>
            <person name="Thompson F.L."/>
        </authorList>
    </citation>
    <scope>NUCLEOTIDE SEQUENCE [LARGE SCALE GENOMIC DNA]</scope>
    <source>
        <strain evidence="1 2">CCMR0081</strain>
    </source>
</reference>
<accession>A0A6M0RW90</accession>
<organism evidence="1 2">
    <name type="scientific">Adonisia turfae CCMR0081</name>
    <dbReference type="NCBI Taxonomy" id="2292702"/>
    <lineage>
        <taxon>Bacteria</taxon>
        <taxon>Bacillati</taxon>
        <taxon>Cyanobacteriota</taxon>
        <taxon>Adonisia</taxon>
        <taxon>Adonisia turfae</taxon>
    </lineage>
</organism>
<sequence length="163" mass="18094">MTVSENPLPPGLQREIRAERKFSLGEAIGREGGSFLKGSQAMVPRPLRALAAINECIEQCLNDPDGALQPCLQRWVKTDVRVGKYLDTPLVALQVIVTDIVEQPQILYEFSRQVAVEWGQINGERPSFQKPGLKAHSEAVYSHESIQGILANLLYMLPMPQAD</sequence>
<evidence type="ECO:0000313" key="2">
    <source>
        <dbReference type="Proteomes" id="UP000481033"/>
    </source>
</evidence>
<protein>
    <submittedName>
        <fullName evidence="1">Uncharacterized protein</fullName>
    </submittedName>
</protein>
<dbReference type="AlphaFoldDB" id="A0A6M0RW90"/>
<keyword evidence="2" id="KW-1185">Reference proteome</keyword>
<evidence type="ECO:0000313" key="1">
    <source>
        <dbReference type="EMBL" id="NEZ60041.1"/>
    </source>
</evidence>
<dbReference type="RefSeq" id="WP_163702757.1">
    <property type="nucleotide sequence ID" value="NZ_QXHD01000004.1"/>
</dbReference>
<comment type="caution">
    <text evidence="1">The sequence shown here is derived from an EMBL/GenBank/DDBJ whole genome shotgun (WGS) entry which is preliminary data.</text>
</comment>
<gene>
    <name evidence="1" type="ORF">DXZ20_31240</name>
</gene>
<dbReference type="EMBL" id="QXHD01000004">
    <property type="protein sequence ID" value="NEZ60041.1"/>
    <property type="molecule type" value="Genomic_DNA"/>
</dbReference>